<accession>A0A381R218</accession>
<dbReference type="AlphaFoldDB" id="A0A381R218"/>
<protein>
    <submittedName>
        <fullName evidence="1">Uncharacterized protein</fullName>
    </submittedName>
</protein>
<name>A0A381R218_9ZZZZ</name>
<dbReference type="EMBL" id="UINC01001612">
    <property type="protein sequence ID" value="SUZ84899.1"/>
    <property type="molecule type" value="Genomic_DNA"/>
</dbReference>
<proteinExistence type="predicted"/>
<organism evidence="1">
    <name type="scientific">marine metagenome</name>
    <dbReference type="NCBI Taxonomy" id="408172"/>
    <lineage>
        <taxon>unclassified sequences</taxon>
        <taxon>metagenomes</taxon>
        <taxon>ecological metagenomes</taxon>
    </lineage>
</organism>
<gene>
    <name evidence="1" type="ORF">METZ01_LOCUS37753</name>
</gene>
<reference evidence="1" key="1">
    <citation type="submission" date="2018-05" db="EMBL/GenBank/DDBJ databases">
        <authorList>
            <person name="Lanie J.A."/>
            <person name="Ng W.-L."/>
            <person name="Kazmierczak K.M."/>
            <person name="Andrzejewski T.M."/>
            <person name="Davidsen T.M."/>
            <person name="Wayne K.J."/>
            <person name="Tettelin H."/>
            <person name="Glass J.I."/>
            <person name="Rusch D."/>
            <person name="Podicherti R."/>
            <person name="Tsui H.-C.T."/>
            <person name="Winkler M.E."/>
        </authorList>
    </citation>
    <scope>NUCLEOTIDE SEQUENCE</scope>
</reference>
<sequence length="221" mass="25478">MAKLVKEQGHIFSFITNGSQSIEYFKEISEYTDGMIISYHPKYADLNHIVDIANSVKSQVGINLMMVQDQFDDLVETAKFLYENTDKLAVWPKVILDKSNIDNISNEMSYYTPKQLDIIKNWPYFRPINIHHLHRGELLLDDKSVNANDLIINGQNKYSGWKCWAGLHMINIDMWGNMYRADCQYGGPIGNLERYKLPDGPITCGKEICACLSDIYVRKEI</sequence>
<evidence type="ECO:0000313" key="1">
    <source>
        <dbReference type="EMBL" id="SUZ84899.1"/>
    </source>
</evidence>